<name>A0A1G4TKL1_9CAUL</name>
<protein>
    <submittedName>
        <fullName evidence="1">Uncharacterized protein</fullName>
    </submittedName>
</protein>
<reference evidence="2" key="1">
    <citation type="submission" date="2016-10" db="EMBL/GenBank/DDBJ databases">
        <authorList>
            <person name="Varghese N."/>
            <person name="Submissions S."/>
        </authorList>
    </citation>
    <scope>NUCLEOTIDE SEQUENCE [LARGE SCALE GENOMIC DNA]</scope>
    <source>
        <strain evidence="2">CGMCC 1.3431</strain>
    </source>
</reference>
<gene>
    <name evidence="1" type="ORF">SAMN02927928_3644</name>
</gene>
<organism evidence="1 2">
    <name type="scientific">Asticcacaulis taihuensis</name>
    <dbReference type="NCBI Taxonomy" id="260084"/>
    <lineage>
        <taxon>Bacteria</taxon>
        <taxon>Pseudomonadati</taxon>
        <taxon>Pseudomonadota</taxon>
        <taxon>Alphaproteobacteria</taxon>
        <taxon>Caulobacterales</taxon>
        <taxon>Caulobacteraceae</taxon>
        <taxon>Asticcacaulis</taxon>
    </lineage>
</organism>
<dbReference type="STRING" id="260084.SAMN02927928_3644"/>
<evidence type="ECO:0000313" key="2">
    <source>
        <dbReference type="Proteomes" id="UP000199150"/>
    </source>
</evidence>
<sequence length="55" mass="5950">MWSRRHFADARPAGIAFLQNLIAGQKAPVPVIDNLAAVALPLRRLARAKAPNPAH</sequence>
<dbReference type="Proteomes" id="UP000199150">
    <property type="component" value="Unassembled WGS sequence"/>
</dbReference>
<proteinExistence type="predicted"/>
<dbReference type="AlphaFoldDB" id="A0A1G4TKL1"/>
<dbReference type="EMBL" id="FMTS01000009">
    <property type="protein sequence ID" value="SCW81842.1"/>
    <property type="molecule type" value="Genomic_DNA"/>
</dbReference>
<dbReference type="RefSeq" id="WP_170828379.1">
    <property type="nucleotide sequence ID" value="NZ_CBCRYE010000002.1"/>
</dbReference>
<accession>A0A1G4TKL1</accession>
<evidence type="ECO:0000313" key="1">
    <source>
        <dbReference type="EMBL" id="SCW81842.1"/>
    </source>
</evidence>
<keyword evidence="2" id="KW-1185">Reference proteome</keyword>